<dbReference type="PANTHER" id="PTHR24096">
    <property type="entry name" value="LONG-CHAIN-FATTY-ACID--COA LIGASE"/>
    <property type="match status" value="1"/>
</dbReference>
<feature type="domain" description="AMP-binding enzyme C-terminal" evidence="2">
    <location>
        <begin position="416"/>
        <end position="491"/>
    </location>
</feature>
<proteinExistence type="predicted"/>
<sequence length="509" mass="55668">MTTSGVRFGRRMRTYDELRARAARIAAGLDALGVGAGDRVAVMLRNEPAFLEVTEAAGLLGALPVPINWHWRAAELDHLLTDSGAKAVFVHTDLVSTVERALPPGVRLIEARVPGELTAAFGLPPSGVTRRHPTLDELIEGNDPWTGPAGDTPASVIYTSGTTGRPKGIRRVPTPPDKRLQLAMGILEVMGLTPEMRTLIPAPLYHTAPNVHALLASRMGIDMTVMPRFDPEELLRTVERNRIEHVQLVPTMFVRLLRLPKEIRDEYDVSSLKSVVHAAAPCPVDVKHAMIGWWGPIIREYYGGSETGAVTACDSTEWLARPGTVGRALWDCDVKVLDGSGVELPPGEVGEVFLRPPSFWPDFTYLGDDAKRRGIERDGYLTVGDMGHLDEDGYLFLSDRAHDMVISAGVNVYPAEIEACLMGMDGVADAAVFGIPDDDLGEALAAHVEPLPRARLTADAVRDHVRAALAGYKVPKVVVFEESLPREDSGKLFKRRLREPYWADTGRRI</sequence>
<dbReference type="EMBL" id="QTTT01000001">
    <property type="protein sequence ID" value="REE98674.1"/>
    <property type="molecule type" value="Genomic_DNA"/>
</dbReference>
<evidence type="ECO:0000259" key="1">
    <source>
        <dbReference type="Pfam" id="PF00501"/>
    </source>
</evidence>
<dbReference type="Gene3D" id="3.40.50.12780">
    <property type="entry name" value="N-terminal domain of ligase-like"/>
    <property type="match status" value="1"/>
</dbReference>
<protein>
    <submittedName>
        <fullName evidence="3">Long-chain acyl-CoA synthetase</fullName>
    </submittedName>
</protein>
<dbReference type="InterPro" id="IPR000873">
    <property type="entry name" value="AMP-dep_synth/lig_dom"/>
</dbReference>
<keyword evidence="4" id="KW-1185">Reference proteome</keyword>
<dbReference type="InterPro" id="IPR020845">
    <property type="entry name" value="AMP-binding_CS"/>
</dbReference>
<gene>
    <name evidence="3" type="ORF">DFJ69_4167</name>
</gene>
<dbReference type="GO" id="GO:0016405">
    <property type="term" value="F:CoA-ligase activity"/>
    <property type="evidence" value="ECO:0007669"/>
    <property type="project" value="TreeGrafter"/>
</dbReference>
<dbReference type="InterPro" id="IPR025110">
    <property type="entry name" value="AMP-bd_C"/>
</dbReference>
<dbReference type="Pfam" id="PF13193">
    <property type="entry name" value="AMP-binding_C"/>
    <property type="match status" value="1"/>
</dbReference>
<dbReference type="InterPro" id="IPR045851">
    <property type="entry name" value="AMP-bd_C_sf"/>
</dbReference>
<dbReference type="SUPFAM" id="SSF56801">
    <property type="entry name" value="Acetyl-CoA synthetase-like"/>
    <property type="match status" value="1"/>
</dbReference>
<dbReference type="AlphaFoldDB" id="A0A3D9T1Q3"/>
<evidence type="ECO:0000313" key="4">
    <source>
        <dbReference type="Proteomes" id="UP000256661"/>
    </source>
</evidence>
<evidence type="ECO:0000313" key="3">
    <source>
        <dbReference type="EMBL" id="REE98674.1"/>
    </source>
</evidence>
<dbReference type="Gene3D" id="3.30.300.30">
    <property type="match status" value="1"/>
</dbReference>
<dbReference type="InterPro" id="IPR042099">
    <property type="entry name" value="ANL_N_sf"/>
</dbReference>
<accession>A0A3D9T1Q3</accession>
<reference evidence="3 4" key="1">
    <citation type="submission" date="2018-08" db="EMBL/GenBank/DDBJ databases">
        <title>Sequencing the genomes of 1000 actinobacteria strains.</title>
        <authorList>
            <person name="Klenk H.-P."/>
        </authorList>
    </citation>
    <scope>NUCLEOTIDE SEQUENCE [LARGE SCALE GENOMIC DNA]</scope>
    <source>
        <strain evidence="3 4">DSM 43927</strain>
    </source>
</reference>
<feature type="domain" description="AMP-dependent synthetase/ligase" evidence="1">
    <location>
        <begin position="9"/>
        <end position="358"/>
    </location>
</feature>
<name>A0A3D9T1Q3_9ACTN</name>
<dbReference type="Pfam" id="PF00501">
    <property type="entry name" value="AMP-binding"/>
    <property type="match status" value="1"/>
</dbReference>
<evidence type="ECO:0000259" key="2">
    <source>
        <dbReference type="Pfam" id="PF13193"/>
    </source>
</evidence>
<dbReference type="PROSITE" id="PS00455">
    <property type="entry name" value="AMP_BINDING"/>
    <property type="match status" value="1"/>
</dbReference>
<dbReference type="PANTHER" id="PTHR24096:SF323">
    <property type="entry name" value="BLR3536 PROTEIN"/>
    <property type="match status" value="1"/>
</dbReference>
<organism evidence="3 4">
    <name type="scientific">Thermomonospora umbrina</name>
    <dbReference type="NCBI Taxonomy" id="111806"/>
    <lineage>
        <taxon>Bacteria</taxon>
        <taxon>Bacillati</taxon>
        <taxon>Actinomycetota</taxon>
        <taxon>Actinomycetes</taxon>
        <taxon>Streptosporangiales</taxon>
        <taxon>Thermomonosporaceae</taxon>
        <taxon>Thermomonospora</taxon>
    </lineage>
</organism>
<comment type="caution">
    <text evidence="3">The sequence shown here is derived from an EMBL/GenBank/DDBJ whole genome shotgun (WGS) entry which is preliminary data.</text>
</comment>
<dbReference type="Proteomes" id="UP000256661">
    <property type="component" value="Unassembled WGS sequence"/>
</dbReference>